<dbReference type="EMBL" id="JACHMN010000002">
    <property type="protein sequence ID" value="MBB5869429.1"/>
    <property type="molecule type" value="Genomic_DNA"/>
</dbReference>
<comment type="caution">
    <text evidence="5">The sequence shown here is derived from an EMBL/GenBank/DDBJ whole genome shotgun (WGS) entry which is preliminary data.</text>
</comment>
<comment type="similarity">
    <text evidence="1 4">Belongs to the class-II DAHP synthase family.</text>
</comment>
<dbReference type="GO" id="GO:0009073">
    <property type="term" value="P:aromatic amino acid family biosynthetic process"/>
    <property type="evidence" value="ECO:0007669"/>
    <property type="project" value="UniProtKB-KW"/>
</dbReference>
<comment type="pathway">
    <text evidence="4">Metabolic intermediate biosynthesis; chorismate biosynthesis; chorismate from D-erythrose 4-phosphate and phosphoenolpyruvate: step 1/7.</text>
</comment>
<keyword evidence="3" id="KW-0104">Cadmium</keyword>
<proteinExistence type="inferred from homology"/>
<keyword evidence="4" id="KW-0028">Amino-acid biosynthesis</keyword>
<feature type="binding site" evidence="3">
    <location>
        <position position="130"/>
    </location>
    <ligand>
        <name>phosphoenolpyruvate</name>
        <dbReference type="ChEBI" id="CHEBI:58702"/>
    </ligand>
</feature>
<keyword evidence="2 4" id="KW-0808">Transferase</keyword>
<dbReference type="SUPFAM" id="SSF51569">
    <property type="entry name" value="Aldolase"/>
    <property type="match status" value="1"/>
</dbReference>
<dbReference type="Proteomes" id="UP000587527">
    <property type="component" value="Unassembled WGS sequence"/>
</dbReference>
<reference evidence="5 6" key="1">
    <citation type="submission" date="2020-08" db="EMBL/GenBank/DDBJ databases">
        <title>Sequencing the genomes of 1000 actinobacteria strains.</title>
        <authorList>
            <person name="Klenk H.-P."/>
        </authorList>
    </citation>
    <scope>NUCLEOTIDE SEQUENCE [LARGE SCALE GENOMIC DNA]</scope>
    <source>
        <strain evidence="5 6">DSM 45362</strain>
    </source>
</reference>
<dbReference type="GO" id="GO:0008652">
    <property type="term" value="P:amino acid biosynthetic process"/>
    <property type="evidence" value="ECO:0007669"/>
    <property type="project" value="UniProtKB-KW"/>
</dbReference>
<dbReference type="PANTHER" id="PTHR21337:SF0">
    <property type="entry name" value="PHOSPHO-2-DEHYDRO-3-DEOXYHEPTONATE ALDOLASE"/>
    <property type="match status" value="1"/>
</dbReference>
<dbReference type="UniPathway" id="UPA00053">
    <property type="reaction ID" value="UER00084"/>
</dbReference>
<dbReference type="Gene3D" id="3.20.20.70">
    <property type="entry name" value="Aldolase class I"/>
    <property type="match status" value="1"/>
</dbReference>
<evidence type="ECO:0000313" key="5">
    <source>
        <dbReference type="EMBL" id="MBB5869429.1"/>
    </source>
</evidence>
<organism evidence="5 6">
    <name type="scientific">Allocatelliglobosispora scoriae</name>
    <dbReference type="NCBI Taxonomy" id="643052"/>
    <lineage>
        <taxon>Bacteria</taxon>
        <taxon>Bacillati</taxon>
        <taxon>Actinomycetota</taxon>
        <taxon>Actinomycetes</taxon>
        <taxon>Micromonosporales</taxon>
        <taxon>Micromonosporaceae</taxon>
        <taxon>Allocatelliglobosispora</taxon>
    </lineage>
</organism>
<comment type="cofactor">
    <cofactor evidence="3">
        <name>Mn(2+)</name>
        <dbReference type="ChEBI" id="CHEBI:29035"/>
    </cofactor>
    <cofactor evidence="3">
        <name>Co(2+)</name>
        <dbReference type="ChEBI" id="CHEBI:48828"/>
    </cofactor>
    <cofactor evidence="3">
        <name>Cd(2+)</name>
        <dbReference type="ChEBI" id="CHEBI:48775"/>
    </cofactor>
    <text evidence="3">Binds 1 divalent cation per subunit. The enzyme is active with manganese, cobalt or cadmium ions.</text>
</comment>
<dbReference type="InterPro" id="IPR013785">
    <property type="entry name" value="Aldolase_TIM"/>
</dbReference>
<keyword evidence="3" id="KW-0464">Manganese</keyword>
<dbReference type="EC" id="2.5.1.54" evidence="4"/>
<dbReference type="PANTHER" id="PTHR21337">
    <property type="entry name" value="PHOSPHO-2-DEHYDRO-3-DEOXYHEPTONATE ALDOLASE 1, 2"/>
    <property type="match status" value="1"/>
</dbReference>
<evidence type="ECO:0000256" key="4">
    <source>
        <dbReference type="RuleBase" id="RU363071"/>
    </source>
</evidence>
<evidence type="ECO:0000313" key="6">
    <source>
        <dbReference type="Proteomes" id="UP000587527"/>
    </source>
</evidence>
<dbReference type="GO" id="GO:0009423">
    <property type="term" value="P:chorismate biosynthetic process"/>
    <property type="evidence" value="ECO:0007669"/>
    <property type="project" value="UniProtKB-UniPathway"/>
</dbReference>
<dbReference type="AlphaFoldDB" id="A0A841BQH0"/>
<protein>
    <recommendedName>
        <fullName evidence="4">Phospho-2-dehydro-3-deoxyheptonate aldolase</fullName>
        <ecNumber evidence="4">2.5.1.54</ecNumber>
    </recommendedName>
</protein>
<accession>A0A841BQH0</accession>
<sequence>MRSEWHQYPRPIETPRSSVDTAEAADLGLDYWRDLPRLQMPPWEDMGAVNDVCKLLDSVPPIVSPNEVDELTAKLADVCEGRAFLLMGGDCAETFADNTEHHLLANARTLLQMAVVLTYGASLPVVKVARVAGQYTKPRSSANDALGLPAYRGDMINDLAPNAAARVADPQRMIRVYANSSSAMNMLRAYLGGGPR</sequence>
<comment type="catalytic activity">
    <reaction evidence="4">
        <text>D-erythrose 4-phosphate + phosphoenolpyruvate + H2O = 7-phospho-2-dehydro-3-deoxy-D-arabino-heptonate + phosphate</text>
        <dbReference type="Rhea" id="RHEA:14717"/>
        <dbReference type="ChEBI" id="CHEBI:15377"/>
        <dbReference type="ChEBI" id="CHEBI:16897"/>
        <dbReference type="ChEBI" id="CHEBI:43474"/>
        <dbReference type="ChEBI" id="CHEBI:58394"/>
        <dbReference type="ChEBI" id="CHEBI:58702"/>
        <dbReference type="EC" id="2.5.1.54"/>
    </reaction>
</comment>
<evidence type="ECO:0000256" key="3">
    <source>
        <dbReference type="PIRSR" id="PIRSR602480-1"/>
    </source>
</evidence>
<dbReference type="Pfam" id="PF01474">
    <property type="entry name" value="DAHP_synth_2"/>
    <property type="match status" value="1"/>
</dbReference>
<keyword evidence="3" id="KW-0170">Cobalt</keyword>
<evidence type="ECO:0000256" key="1">
    <source>
        <dbReference type="ARBA" id="ARBA00008911"/>
    </source>
</evidence>
<keyword evidence="6" id="KW-1185">Reference proteome</keyword>
<name>A0A841BQH0_9ACTN</name>
<dbReference type="InterPro" id="IPR002480">
    <property type="entry name" value="DAHP_synth_2"/>
</dbReference>
<gene>
    <name evidence="5" type="ORF">F4553_002808</name>
</gene>
<dbReference type="GO" id="GO:0003849">
    <property type="term" value="F:3-deoxy-7-phosphoheptulonate synthase activity"/>
    <property type="evidence" value="ECO:0007669"/>
    <property type="project" value="UniProtKB-EC"/>
</dbReference>
<evidence type="ECO:0000256" key="2">
    <source>
        <dbReference type="ARBA" id="ARBA00022679"/>
    </source>
</evidence>
<keyword evidence="4" id="KW-0057">Aromatic amino acid biosynthesis</keyword>
<feature type="binding site" evidence="3">
    <location>
        <position position="91"/>
    </location>
    <ligand>
        <name>Mn(2+)</name>
        <dbReference type="ChEBI" id="CHEBI:29035"/>
    </ligand>
</feature>